<accession>A0A5N6KPN3</accession>
<dbReference type="GO" id="GO:0005737">
    <property type="term" value="C:cytoplasm"/>
    <property type="evidence" value="ECO:0007669"/>
    <property type="project" value="TreeGrafter"/>
</dbReference>
<dbReference type="Pfam" id="PF00226">
    <property type="entry name" value="DnaJ"/>
    <property type="match status" value="1"/>
</dbReference>
<feature type="domain" description="J" evidence="2">
    <location>
        <begin position="30"/>
        <end position="97"/>
    </location>
</feature>
<keyword evidence="4" id="KW-1185">Reference proteome</keyword>
<dbReference type="Gene3D" id="1.10.287.110">
    <property type="entry name" value="DnaJ domain"/>
    <property type="match status" value="1"/>
</dbReference>
<dbReference type="CDD" id="cd06257">
    <property type="entry name" value="DnaJ"/>
    <property type="match status" value="1"/>
</dbReference>
<sequence>MPSKDKRNASEEVEEEEQELSDIELPDLDNPYTTLEVAEDATEDQIKKSYRKLSLKYHPDKAAPEDKQTATESFQKLTAAYALLSDPRRRARYDSTGDASESLLDDDDFNWSDFFREQFKESITQEKIINFAKTYKNSAEEHADVLKAYANKQVKGRMVALYERVMLSDMTEDEERFRKIIDDAITNLEAKYGAEKKGKKSKKRGQAGEPTDEEFEAIQAKLGRKK</sequence>
<dbReference type="InterPro" id="IPR018253">
    <property type="entry name" value="DnaJ_domain_CS"/>
</dbReference>
<protein>
    <recommendedName>
        <fullName evidence="2">J domain-containing protein</fullName>
    </recommendedName>
</protein>
<evidence type="ECO:0000256" key="1">
    <source>
        <dbReference type="SAM" id="MobiDB-lite"/>
    </source>
</evidence>
<dbReference type="GO" id="GO:0005634">
    <property type="term" value="C:nucleus"/>
    <property type="evidence" value="ECO:0007669"/>
    <property type="project" value="TreeGrafter"/>
</dbReference>
<evidence type="ECO:0000313" key="3">
    <source>
        <dbReference type="EMBL" id="KAB8337272.1"/>
    </source>
</evidence>
<dbReference type="OrthoDB" id="1112539at2759"/>
<dbReference type="PRINTS" id="PR00625">
    <property type="entry name" value="JDOMAIN"/>
</dbReference>
<dbReference type="PANTHER" id="PTHR44144:SF1">
    <property type="entry name" value="DNAJ HOMOLOG SUBFAMILY C MEMBER 9"/>
    <property type="match status" value="1"/>
</dbReference>
<feature type="region of interest" description="Disordered" evidence="1">
    <location>
        <begin position="194"/>
        <end position="226"/>
    </location>
</feature>
<comment type="caution">
    <text evidence="3">The sequence shown here is derived from an EMBL/GenBank/DDBJ whole genome shotgun (WGS) entry which is preliminary data.</text>
</comment>
<dbReference type="PROSITE" id="PS50076">
    <property type="entry name" value="DNAJ_2"/>
    <property type="match status" value="1"/>
</dbReference>
<dbReference type="PROSITE" id="PS00636">
    <property type="entry name" value="DNAJ_1"/>
    <property type="match status" value="1"/>
</dbReference>
<evidence type="ECO:0000313" key="4">
    <source>
        <dbReference type="Proteomes" id="UP000327013"/>
    </source>
</evidence>
<organism evidence="3 4">
    <name type="scientific">Carpinus fangiana</name>
    <dbReference type="NCBI Taxonomy" id="176857"/>
    <lineage>
        <taxon>Eukaryota</taxon>
        <taxon>Viridiplantae</taxon>
        <taxon>Streptophyta</taxon>
        <taxon>Embryophyta</taxon>
        <taxon>Tracheophyta</taxon>
        <taxon>Spermatophyta</taxon>
        <taxon>Magnoliopsida</taxon>
        <taxon>eudicotyledons</taxon>
        <taxon>Gunneridae</taxon>
        <taxon>Pentapetalae</taxon>
        <taxon>rosids</taxon>
        <taxon>fabids</taxon>
        <taxon>Fagales</taxon>
        <taxon>Betulaceae</taxon>
        <taxon>Carpinus</taxon>
    </lineage>
</organism>
<reference evidence="3 4" key="1">
    <citation type="submission" date="2019-06" db="EMBL/GenBank/DDBJ databases">
        <title>A chromosomal-level reference genome of Carpinus fangiana (Coryloideae, Betulaceae).</title>
        <authorList>
            <person name="Yang X."/>
            <person name="Wang Z."/>
            <person name="Zhang L."/>
            <person name="Hao G."/>
            <person name="Liu J."/>
            <person name="Yang Y."/>
        </authorList>
    </citation>
    <scope>NUCLEOTIDE SEQUENCE [LARGE SCALE GENOMIC DNA]</scope>
    <source>
        <strain evidence="3">Cfa_2016G</strain>
        <tissue evidence="3">Leaf</tissue>
    </source>
</reference>
<dbReference type="InterPro" id="IPR001623">
    <property type="entry name" value="DnaJ_domain"/>
</dbReference>
<dbReference type="InterPro" id="IPR056453">
    <property type="entry name" value="HTH_DNAJC9"/>
</dbReference>
<dbReference type="FunFam" id="1.10.287.110:FF:000110">
    <property type="entry name" value="DnaJ domain protein (AFU_orthologue AFUA_2G13210)"/>
    <property type="match status" value="1"/>
</dbReference>
<dbReference type="SUPFAM" id="SSF46565">
    <property type="entry name" value="Chaperone J-domain"/>
    <property type="match status" value="1"/>
</dbReference>
<dbReference type="EMBL" id="VIBQ01000009">
    <property type="protein sequence ID" value="KAB8337272.1"/>
    <property type="molecule type" value="Genomic_DNA"/>
</dbReference>
<dbReference type="Proteomes" id="UP000327013">
    <property type="component" value="Unassembled WGS sequence"/>
</dbReference>
<feature type="region of interest" description="Disordered" evidence="1">
    <location>
        <begin position="1"/>
        <end position="43"/>
    </location>
</feature>
<dbReference type="InterPro" id="IPR052594">
    <property type="entry name" value="J_domain-containing_protein"/>
</dbReference>
<name>A0A5N6KPN3_9ROSI</name>
<dbReference type="Pfam" id="PF23302">
    <property type="entry name" value="HTH_DNAJC9"/>
    <property type="match status" value="1"/>
</dbReference>
<evidence type="ECO:0000259" key="2">
    <source>
        <dbReference type="PROSITE" id="PS50076"/>
    </source>
</evidence>
<dbReference type="AlphaFoldDB" id="A0A5N6KPN3"/>
<feature type="compositionally biased region" description="Basic and acidic residues" evidence="1">
    <location>
        <begin position="1"/>
        <end position="10"/>
    </location>
</feature>
<dbReference type="GO" id="GO:0031072">
    <property type="term" value="F:heat shock protein binding"/>
    <property type="evidence" value="ECO:0007669"/>
    <property type="project" value="TreeGrafter"/>
</dbReference>
<proteinExistence type="predicted"/>
<dbReference type="PANTHER" id="PTHR44144">
    <property type="entry name" value="DNAJ HOMOLOG SUBFAMILY C MEMBER 9"/>
    <property type="match status" value="1"/>
</dbReference>
<gene>
    <name evidence="3" type="ORF">FH972_021573</name>
</gene>
<dbReference type="SMART" id="SM00271">
    <property type="entry name" value="DnaJ"/>
    <property type="match status" value="1"/>
</dbReference>
<feature type="compositionally biased region" description="Acidic residues" evidence="1">
    <location>
        <begin position="11"/>
        <end position="27"/>
    </location>
</feature>
<dbReference type="InterPro" id="IPR036869">
    <property type="entry name" value="J_dom_sf"/>
</dbReference>